<comment type="function">
    <text evidence="3">Catalyzes the phosphorylation of the 3'-hydroxyl group of dephosphocoenzyme A to form coenzyme A.</text>
</comment>
<dbReference type="AlphaFoldDB" id="A0A1T4W5J3"/>
<keyword evidence="3" id="KW-0808">Transferase</keyword>
<dbReference type="InterPro" id="IPR001977">
    <property type="entry name" value="Depp_CoAkinase"/>
</dbReference>
<evidence type="ECO:0000256" key="1">
    <source>
        <dbReference type="ARBA" id="ARBA00022741"/>
    </source>
</evidence>
<evidence type="ECO:0000256" key="4">
    <source>
        <dbReference type="NCBIfam" id="TIGR00152"/>
    </source>
</evidence>
<comment type="subcellular location">
    <subcellularLocation>
        <location evidence="3">Cytoplasm</location>
    </subcellularLocation>
</comment>
<keyword evidence="1 3" id="KW-0547">Nucleotide-binding</keyword>
<dbReference type="NCBIfam" id="TIGR00152">
    <property type="entry name" value="dephospho-CoA kinase"/>
    <property type="match status" value="1"/>
</dbReference>
<dbReference type="PROSITE" id="PS51219">
    <property type="entry name" value="DPCK"/>
    <property type="match status" value="1"/>
</dbReference>
<organism evidence="5 6">
    <name type="scientific">Eubacterium uniforme</name>
    <dbReference type="NCBI Taxonomy" id="39495"/>
    <lineage>
        <taxon>Bacteria</taxon>
        <taxon>Bacillati</taxon>
        <taxon>Bacillota</taxon>
        <taxon>Clostridia</taxon>
        <taxon>Eubacteriales</taxon>
        <taxon>Eubacteriaceae</taxon>
        <taxon>Eubacterium</taxon>
    </lineage>
</organism>
<evidence type="ECO:0000313" key="5">
    <source>
        <dbReference type="EMBL" id="SKA72513.1"/>
    </source>
</evidence>
<dbReference type="HAMAP" id="MF_00376">
    <property type="entry name" value="Dephospho_CoA_kinase"/>
    <property type="match status" value="1"/>
</dbReference>
<dbReference type="OrthoDB" id="9768127at2"/>
<keyword evidence="2 3" id="KW-0067">ATP-binding</keyword>
<dbReference type="GO" id="GO:0005737">
    <property type="term" value="C:cytoplasm"/>
    <property type="evidence" value="ECO:0007669"/>
    <property type="project" value="UniProtKB-SubCell"/>
</dbReference>
<dbReference type="STRING" id="39495.SAMN02745111_02369"/>
<comment type="catalytic activity">
    <reaction evidence="3">
        <text>3'-dephospho-CoA + ATP = ADP + CoA + H(+)</text>
        <dbReference type="Rhea" id="RHEA:18245"/>
        <dbReference type="ChEBI" id="CHEBI:15378"/>
        <dbReference type="ChEBI" id="CHEBI:30616"/>
        <dbReference type="ChEBI" id="CHEBI:57287"/>
        <dbReference type="ChEBI" id="CHEBI:57328"/>
        <dbReference type="ChEBI" id="CHEBI:456216"/>
        <dbReference type="EC" id="2.7.1.24"/>
    </reaction>
</comment>
<feature type="binding site" evidence="3">
    <location>
        <begin position="10"/>
        <end position="15"/>
    </location>
    <ligand>
        <name>ATP</name>
        <dbReference type="ChEBI" id="CHEBI:30616"/>
    </ligand>
</feature>
<sequence>MIVGITGGIGSGKSAVLDILKEEYGAHIIKADDVAKDVMVNDSECVSKIKEAFADESYNEDGSLNKAYISGVIYKDESKRELINSIVHPIVQRRIIDEICNVRNKLICIEAALLIESGYTSMCDEVWYVYCEINERKRRVLSSRNMTEEKFNSIVKSQLSEEEFKINTDKLINNSFDKDFTRKEVQRVLVWG</sequence>
<dbReference type="InterPro" id="IPR027417">
    <property type="entry name" value="P-loop_NTPase"/>
</dbReference>
<keyword evidence="3 5" id="KW-0418">Kinase</keyword>
<gene>
    <name evidence="3" type="primary">coaE</name>
    <name evidence="5" type="ORF">SAMN02745111_02369</name>
</gene>
<proteinExistence type="inferred from homology"/>
<evidence type="ECO:0000256" key="3">
    <source>
        <dbReference type="HAMAP-Rule" id="MF_00376"/>
    </source>
</evidence>
<dbReference type="PANTHER" id="PTHR10695">
    <property type="entry name" value="DEPHOSPHO-COA KINASE-RELATED"/>
    <property type="match status" value="1"/>
</dbReference>
<dbReference type="UniPathway" id="UPA00241">
    <property type="reaction ID" value="UER00356"/>
</dbReference>
<dbReference type="Pfam" id="PF01121">
    <property type="entry name" value="CoaE"/>
    <property type="match status" value="1"/>
</dbReference>
<evidence type="ECO:0000313" key="6">
    <source>
        <dbReference type="Proteomes" id="UP000190814"/>
    </source>
</evidence>
<dbReference type="GO" id="GO:0015937">
    <property type="term" value="P:coenzyme A biosynthetic process"/>
    <property type="evidence" value="ECO:0007669"/>
    <property type="project" value="UniProtKB-UniRule"/>
</dbReference>
<name>A0A1T4W5J3_9FIRM</name>
<comment type="similarity">
    <text evidence="3">Belongs to the CoaE family.</text>
</comment>
<comment type="pathway">
    <text evidence="3">Cofactor biosynthesis; coenzyme A biosynthesis; CoA from (R)-pantothenate: step 5/5.</text>
</comment>
<dbReference type="EMBL" id="FUXZ01000020">
    <property type="protein sequence ID" value="SKA72513.1"/>
    <property type="molecule type" value="Genomic_DNA"/>
</dbReference>
<protein>
    <recommendedName>
        <fullName evidence="3 4">Dephospho-CoA kinase</fullName>
        <ecNumber evidence="3 4">2.7.1.24</ecNumber>
    </recommendedName>
    <alternativeName>
        <fullName evidence="3">Dephosphocoenzyme A kinase</fullName>
    </alternativeName>
</protein>
<dbReference type="PANTHER" id="PTHR10695:SF46">
    <property type="entry name" value="BIFUNCTIONAL COENZYME A SYNTHASE-RELATED"/>
    <property type="match status" value="1"/>
</dbReference>
<keyword evidence="6" id="KW-1185">Reference proteome</keyword>
<reference evidence="5 6" key="1">
    <citation type="submission" date="2017-02" db="EMBL/GenBank/DDBJ databases">
        <authorList>
            <person name="Peterson S.W."/>
        </authorList>
    </citation>
    <scope>NUCLEOTIDE SEQUENCE [LARGE SCALE GENOMIC DNA]</scope>
    <source>
        <strain evidence="5 6">ATCC 35992</strain>
    </source>
</reference>
<dbReference type="RefSeq" id="WP_078767180.1">
    <property type="nucleotide sequence ID" value="NZ_FUXZ01000020.1"/>
</dbReference>
<dbReference type="Gene3D" id="3.40.50.300">
    <property type="entry name" value="P-loop containing nucleotide triphosphate hydrolases"/>
    <property type="match status" value="1"/>
</dbReference>
<accession>A0A1T4W5J3</accession>
<keyword evidence="3" id="KW-0173">Coenzyme A biosynthesis</keyword>
<dbReference type="EC" id="2.7.1.24" evidence="3 4"/>
<dbReference type="CDD" id="cd02022">
    <property type="entry name" value="DPCK"/>
    <property type="match status" value="1"/>
</dbReference>
<dbReference type="Proteomes" id="UP000190814">
    <property type="component" value="Unassembled WGS sequence"/>
</dbReference>
<evidence type="ECO:0000256" key="2">
    <source>
        <dbReference type="ARBA" id="ARBA00022840"/>
    </source>
</evidence>
<dbReference type="GO" id="GO:0004140">
    <property type="term" value="F:dephospho-CoA kinase activity"/>
    <property type="evidence" value="ECO:0007669"/>
    <property type="project" value="UniProtKB-UniRule"/>
</dbReference>
<dbReference type="GO" id="GO:0005524">
    <property type="term" value="F:ATP binding"/>
    <property type="evidence" value="ECO:0007669"/>
    <property type="project" value="UniProtKB-UniRule"/>
</dbReference>
<dbReference type="SUPFAM" id="SSF52540">
    <property type="entry name" value="P-loop containing nucleoside triphosphate hydrolases"/>
    <property type="match status" value="1"/>
</dbReference>
<keyword evidence="3" id="KW-0963">Cytoplasm</keyword>